<evidence type="ECO:0000256" key="1">
    <source>
        <dbReference type="SAM" id="SignalP"/>
    </source>
</evidence>
<reference evidence="3 4" key="1">
    <citation type="submission" date="2021-05" db="EMBL/GenBank/DDBJ databases">
        <title>Comparative genomic studies on the polysaccharide-degrading batcterial strains of the Flammeovirga genus.</title>
        <authorList>
            <person name="Zewei F."/>
            <person name="Zheng Z."/>
            <person name="Yu L."/>
            <person name="Ruyue G."/>
            <person name="Yanhong M."/>
            <person name="Yuanyuan C."/>
            <person name="Jingyan G."/>
            <person name="Wenjun H."/>
        </authorList>
    </citation>
    <scope>NUCLEOTIDE SEQUENCE [LARGE SCALE GENOMIC DNA]</scope>
    <source>
        <strain evidence="3 4">NBRC:100898</strain>
    </source>
</reference>
<dbReference type="KEGG" id="fya:KMW28_09660"/>
<dbReference type="InterPro" id="IPR013783">
    <property type="entry name" value="Ig-like_fold"/>
</dbReference>
<dbReference type="EMBL" id="CP076132">
    <property type="protein sequence ID" value="QWG03822.1"/>
    <property type="molecule type" value="Genomic_DNA"/>
</dbReference>
<dbReference type="Pfam" id="PF01520">
    <property type="entry name" value="Amidase_3"/>
    <property type="match status" value="1"/>
</dbReference>
<dbReference type="SMART" id="SM00060">
    <property type="entry name" value="FN3"/>
    <property type="match status" value="1"/>
</dbReference>
<keyword evidence="1" id="KW-0732">Signal</keyword>
<dbReference type="CDD" id="cd00063">
    <property type="entry name" value="FN3"/>
    <property type="match status" value="1"/>
</dbReference>
<evidence type="ECO:0000313" key="4">
    <source>
        <dbReference type="Proteomes" id="UP000678679"/>
    </source>
</evidence>
<dbReference type="SUPFAM" id="SSF53187">
    <property type="entry name" value="Zn-dependent exopeptidases"/>
    <property type="match status" value="1"/>
</dbReference>
<proteinExistence type="predicted"/>
<dbReference type="InterPro" id="IPR003961">
    <property type="entry name" value="FN3_dom"/>
</dbReference>
<dbReference type="RefSeq" id="WP_169665333.1">
    <property type="nucleotide sequence ID" value="NZ_CP076132.1"/>
</dbReference>
<feature type="chain" id="PRO_5043993323" evidence="1">
    <location>
        <begin position="18"/>
        <end position="999"/>
    </location>
</feature>
<dbReference type="InterPro" id="IPR033803">
    <property type="entry name" value="CBD-like_Golvesin-Xly"/>
</dbReference>
<accession>A0AAX1N8N6</accession>
<evidence type="ECO:0000259" key="2">
    <source>
        <dbReference type="PROSITE" id="PS50853"/>
    </source>
</evidence>
<feature type="signal peptide" evidence="1">
    <location>
        <begin position="1"/>
        <end position="17"/>
    </location>
</feature>
<keyword evidence="3" id="KW-0378">Hydrolase</keyword>
<dbReference type="Gene3D" id="2.60.40.10">
    <property type="entry name" value="Immunoglobulins"/>
    <property type="match status" value="1"/>
</dbReference>
<organism evidence="3 4">
    <name type="scientific">Flammeovirga yaeyamensis</name>
    <dbReference type="NCBI Taxonomy" id="367791"/>
    <lineage>
        <taxon>Bacteria</taxon>
        <taxon>Pseudomonadati</taxon>
        <taxon>Bacteroidota</taxon>
        <taxon>Cytophagia</taxon>
        <taxon>Cytophagales</taxon>
        <taxon>Flammeovirgaceae</taxon>
        <taxon>Flammeovirga</taxon>
    </lineage>
</organism>
<dbReference type="InterPro" id="IPR036116">
    <property type="entry name" value="FN3_sf"/>
</dbReference>
<dbReference type="AlphaFoldDB" id="A0AAX1N8N6"/>
<dbReference type="InterPro" id="IPR002508">
    <property type="entry name" value="MurNAc-LAA_cat"/>
</dbReference>
<sequence length="999" mass="114242">MKRIFFCLLLLPIFSFAQTKSDAIIKFKVYLEKAKNKEFHYVPDSSAKLETAQIQPKSKRVNFFLGKQFEYTPVRNEDVEDLYHQVRDILGKAYQSYDLKFYVGKTSEKEMVRFAKKQRWPITPKCEFKDLVPNYLRSEHNIDESRNIVHAENDSIKIPLVINLGNQPTKNGLSNKTIALWNSHGWYYEQSLDRWEWQRARLFQTVEDLLPTSFVLPYLAPMLENAGANVLLPRERDIQSESLVVDNDGDRKGYKEEGVVFAGGEGFLQKNIYNDNELPFQLGTSRKFKANHHDKEVITWSTQGKVKGDYSVYVSYATLENSVNDAKYTVYHQNQKKEFLVNQTMGGGTWVYLGTFEFNGHPSEKVTLSSKTHSKTPNLMVTSDAVRFGGGVGNIQRGTSTSHRPRFMEGARYHLQYSGAPVNVFTPNENKNDYKDDYQSRGEWVNWLTGSTYALNPDIENKGLNIPIDLAVALHTDAGISESDTTKGTLMIYSSTDMDKETKFSSNQSRYTNRDLADLIQTQIVEDLRVTHDSIWNRRELWDKRYSEAVYPNVPSVLIELLSHQNFKDMQYALDPKFRFDVSRSIYKGILKYIAYQNNYEYVVSPLKPTHFSIGLEKHKAILKWKPQFDPLEKSANPTHYKVYTQVEKEGWDVGTIVKDTVFEVKVTKGKLYQFKVTAANDGGESFPTEELAMANFHNDPVLIVNAFDRIGGPTYVESENYTGFTSENDGVPDGIDVSFTGKQYDYNPNSEWLDDDTPGHGGSYADAETILVRGNTHDFTKIHGKALLYYQRSFVSCNRKAVEDGIVNLNDYQIVDIMLGEQKSTLRSFDNKLEYQCFTPKFKVSIHEFTKKPQSKLLISGAFVGSDLVFSQDGKHKGRKHKDVIFAHSALHFKSRGSHADRTGNLYNVHPAFNSFKDLTYAKNIDTHLYAVEAVDALDPYDSNTEVIGRYLGSNKSAGIAFKDEQNKVIVIGFPFETINLEIKRIELMGEILQFFEK</sequence>
<evidence type="ECO:0000313" key="3">
    <source>
        <dbReference type="EMBL" id="QWG03822.1"/>
    </source>
</evidence>
<feature type="domain" description="Fibronectin type-III" evidence="2">
    <location>
        <begin position="605"/>
        <end position="702"/>
    </location>
</feature>
<protein>
    <submittedName>
        <fullName evidence="3">N-acetylmuramoyl-L-alanine amidase</fullName>
        <ecNumber evidence="3">3.5.1.28</ecNumber>
    </submittedName>
</protein>
<dbReference type="EC" id="3.5.1.28" evidence="3"/>
<dbReference type="Gene3D" id="3.40.630.40">
    <property type="entry name" value="Zn-dependent exopeptidases"/>
    <property type="match status" value="1"/>
</dbReference>
<dbReference type="GO" id="GO:0009253">
    <property type="term" value="P:peptidoglycan catabolic process"/>
    <property type="evidence" value="ECO:0007669"/>
    <property type="project" value="InterPro"/>
</dbReference>
<name>A0AAX1N8N6_9BACT</name>
<dbReference type="PROSITE" id="PS50853">
    <property type="entry name" value="FN3"/>
    <property type="match status" value="1"/>
</dbReference>
<dbReference type="SUPFAM" id="SSF49265">
    <property type="entry name" value="Fibronectin type III"/>
    <property type="match status" value="1"/>
</dbReference>
<dbReference type="Proteomes" id="UP000678679">
    <property type="component" value="Chromosome 1"/>
</dbReference>
<gene>
    <name evidence="3" type="ORF">KMW28_09660</name>
</gene>
<keyword evidence="4" id="KW-1185">Reference proteome</keyword>
<dbReference type="GO" id="GO:0008745">
    <property type="term" value="F:N-acetylmuramoyl-L-alanine amidase activity"/>
    <property type="evidence" value="ECO:0007669"/>
    <property type="project" value="UniProtKB-EC"/>
</dbReference>
<dbReference type="Pfam" id="PF25275">
    <property type="entry name" value="Golvesin_C"/>
    <property type="match status" value="1"/>
</dbReference>